<reference evidence="4" key="1">
    <citation type="journal article" date="2019" name="Int. J. Syst. Evol. Microbiol.">
        <title>The Global Catalogue of Microorganisms (GCM) 10K type strain sequencing project: providing services to taxonomists for standard genome sequencing and annotation.</title>
        <authorList>
            <consortium name="The Broad Institute Genomics Platform"/>
            <consortium name="The Broad Institute Genome Sequencing Center for Infectious Disease"/>
            <person name="Wu L."/>
            <person name="Ma J."/>
        </authorList>
    </citation>
    <scope>NUCLEOTIDE SEQUENCE [LARGE SCALE GENOMIC DNA]</scope>
    <source>
        <strain evidence="4">CCUG 39402</strain>
    </source>
</reference>
<organism evidence="3 4">
    <name type="scientific">Polaromonas aquatica</name>
    <dbReference type="NCBI Taxonomy" id="332657"/>
    <lineage>
        <taxon>Bacteria</taxon>
        <taxon>Pseudomonadati</taxon>
        <taxon>Pseudomonadota</taxon>
        <taxon>Betaproteobacteria</taxon>
        <taxon>Burkholderiales</taxon>
        <taxon>Comamonadaceae</taxon>
        <taxon>Polaromonas</taxon>
    </lineage>
</organism>
<comment type="similarity">
    <text evidence="1">Belongs to the outer membrane factor (OMF) (TC 1.B.17) family.</text>
</comment>
<evidence type="ECO:0000256" key="1">
    <source>
        <dbReference type="ARBA" id="ARBA00007613"/>
    </source>
</evidence>
<protein>
    <submittedName>
        <fullName evidence="3">TolC family protein</fullName>
    </submittedName>
</protein>
<evidence type="ECO:0000313" key="3">
    <source>
        <dbReference type="EMBL" id="MFC6283597.1"/>
    </source>
</evidence>
<name>A0ABW1U3H5_9BURK</name>
<feature type="signal peptide" evidence="2">
    <location>
        <begin position="1"/>
        <end position="25"/>
    </location>
</feature>
<feature type="chain" id="PRO_5047501212" evidence="2">
    <location>
        <begin position="26"/>
        <end position="401"/>
    </location>
</feature>
<keyword evidence="4" id="KW-1185">Reference proteome</keyword>
<dbReference type="SUPFAM" id="SSF56954">
    <property type="entry name" value="Outer membrane efflux proteins (OEP)"/>
    <property type="match status" value="1"/>
</dbReference>
<evidence type="ECO:0000313" key="4">
    <source>
        <dbReference type="Proteomes" id="UP001596270"/>
    </source>
</evidence>
<dbReference type="RefSeq" id="WP_371438221.1">
    <property type="nucleotide sequence ID" value="NZ_JBHSRS010000083.1"/>
</dbReference>
<comment type="caution">
    <text evidence="3">The sequence shown here is derived from an EMBL/GenBank/DDBJ whole genome shotgun (WGS) entry which is preliminary data.</text>
</comment>
<proteinExistence type="inferred from homology"/>
<dbReference type="Gene3D" id="1.20.1600.10">
    <property type="entry name" value="Outer membrane efflux proteins (OEP)"/>
    <property type="match status" value="1"/>
</dbReference>
<evidence type="ECO:0000256" key="2">
    <source>
        <dbReference type="SAM" id="SignalP"/>
    </source>
</evidence>
<dbReference type="Proteomes" id="UP001596270">
    <property type="component" value="Unassembled WGS sequence"/>
</dbReference>
<keyword evidence="2" id="KW-0732">Signal</keyword>
<dbReference type="InterPro" id="IPR010131">
    <property type="entry name" value="MdtP/NodT-like"/>
</dbReference>
<dbReference type="EMBL" id="JBHSRS010000083">
    <property type="protein sequence ID" value="MFC6283597.1"/>
    <property type="molecule type" value="Genomic_DNA"/>
</dbReference>
<dbReference type="Pfam" id="PF02321">
    <property type="entry name" value="OEP"/>
    <property type="match status" value="1"/>
</dbReference>
<dbReference type="PANTHER" id="PTHR30203">
    <property type="entry name" value="OUTER MEMBRANE CATION EFFLUX PROTEIN"/>
    <property type="match status" value="1"/>
</dbReference>
<gene>
    <name evidence="3" type="ORF">ACFQND_20415</name>
</gene>
<sequence length="401" mass="42745">MLSSFLRPKWAVSLGLAALAVSAHGQTSSSLRNAVEAAWALSPQAQALGNRQAEFVARTQAASSLFAGPPSVSLAYRSDRPVRNDGLRESEAALAFPVWAPGVRSATSASTQADREAFEQDLVLAKLRTAADVRELAAQAALARNEVLVAKRKQQEAALLAADVERRVKAGEMARVDLLQAQAFQRQAAAAESQATSALARVSGLWRALTGLDDLAELDEVMGAVRESPAIMAAESKLRAAQAKLALTETDRRDPLEVGVGVTRERPAFGSPSDTSLRVTLRVPFGTHGRNAPKLAAARAELDAAQAEALAVARSVRSAQETAGIELEAARRSEALAAERERLSTEAQGLIGKSYRLGESDLPARLRADSERFDAELAHARARVETRRAISQHNQAFGILP</sequence>
<accession>A0ABW1U3H5</accession>
<dbReference type="PANTHER" id="PTHR30203:SF24">
    <property type="entry name" value="BLR4935 PROTEIN"/>
    <property type="match status" value="1"/>
</dbReference>
<dbReference type="InterPro" id="IPR003423">
    <property type="entry name" value="OMP_efflux"/>
</dbReference>